<dbReference type="PANTHER" id="PTHR45786">
    <property type="entry name" value="DNA BINDING PROTEIN-LIKE"/>
    <property type="match status" value="1"/>
</dbReference>
<feature type="region of interest" description="Disordered" evidence="1">
    <location>
        <begin position="727"/>
        <end position="750"/>
    </location>
</feature>
<comment type="caution">
    <text evidence="3">The sequence shown here is derived from an EMBL/GenBank/DDBJ whole genome shotgun (WGS) entry which is preliminary data.</text>
</comment>
<feature type="compositionally biased region" description="Polar residues" evidence="1">
    <location>
        <begin position="839"/>
        <end position="854"/>
    </location>
</feature>
<dbReference type="InterPro" id="IPR013103">
    <property type="entry name" value="RVT_2"/>
</dbReference>
<feature type="region of interest" description="Disordered" evidence="1">
    <location>
        <begin position="839"/>
        <end position="858"/>
    </location>
</feature>
<proteinExistence type="predicted"/>
<feature type="region of interest" description="Disordered" evidence="1">
    <location>
        <begin position="954"/>
        <end position="984"/>
    </location>
</feature>
<name>A0ABQ5BHX6_9ASTR</name>
<evidence type="ECO:0000313" key="3">
    <source>
        <dbReference type="EMBL" id="GJT14440.1"/>
    </source>
</evidence>
<gene>
    <name evidence="3" type="ORF">Tco_0861482</name>
</gene>
<organism evidence="3 4">
    <name type="scientific">Tanacetum coccineum</name>
    <dbReference type="NCBI Taxonomy" id="301880"/>
    <lineage>
        <taxon>Eukaryota</taxon>
        <taxon>Viridiplantae</taxon>
        <taxon>Streptophyta</taxon>
        <taxon>Embryophyta</taxon>
        <taxon>Tracheophyta</taxon>
        <taxon>Spermatophyta</taxon>
        <taxon>Magnoliopsida</taxon>
        <taxon>eudicotyledons</taxon>
        <taxon>Gunneridae</taxon>
        <taxon>Pentapetalae</taxon>
        <taxon>asterids</taxon>
        <taxon>campanulids</taxon>
        <taxon>Asterales</taxon>
        <taxon>Asteraceae</taxon>
        <taxon>Asteroideae</taxon>
        <taxon>Anthemideae</taxon>
        <taxon>Anthemidinae</taxon>
        <taxon>Tanacetum</taxon>
    </lineage>
</organism>
<dbReference type="Proteomes" id="UP001151760">
    <property type="component" value="Unassembled WGS sequence"/>
</dbReference>
<feature type="compositionally biased region" description="Low complexity" evidence="1">
    <location>
        <begin position="969"/>
        <end position="984"/>
    </location>
</feature>
<reference evidence="3" key="1">
    <citation type="journal article" date="2022" name="Int. J. Mol. Sci.">
        <title>Draft Genome of Tanacetum Coccineum: Genomic Comparison of Closely Related Tanacetum-Family Plants.</title>
        <authorList>
            <person name="Yamashiro T."/>
            <person name="Shiraishi A."/>
            <person name="Nakayama K."/>
            <person name="Satake H."/>
        </authorList>
    </citation>
    <scope>NUCLEOTIDE SEQUENCE</scope>
</reference>
<protein>
    <submittedName>
        <fullName evidence="3">Retrovirus-related pol polyprotein from transposon TNT 1-94</fullName>
    </submittedName>
</protein>
<feature type="compositionally biased region" description="Basic and acidic residues" evidence="1">
    <location>
        <begin position="1969"/>
        <end position="1986"/>
    </location>
</feature>
<evidence type="ECO:0000259" key="2">
    <source>
        <dbReference type="Pfam" id="PF07727"/>
    </source>
</evidence>
<dbReference type="PANTHER" id="PTHR45786:SF74">
    <property type="entry name" value="ATP-DEPENDENT DNA HELICASE"/>
    <property type="match status" value="1"/>
</dbReference>
<feature type="region of interest" description="Disordered" evidence="1">
    <location>
        <begin position="1966"/>
        <end position="1986"/>
    </location>
</feature>
<accession>A0ABQ5BHX6</accession>
<evidence type="ECO:0000256" key="1">
    <source>
        <dbReference type="SAM" id="MobiDB-lite"/>
    </source>
</evidence>
<evidence type="ECO:0000313" key="4">
    <source>
        <dbReference type="Proteomes" id="UP001151760"/>
    </source>
</evidence>
<feature type="domain" description="Reverse transcriptase Ty1/copia-type" evidence="2">
    <location>
        <begin position="1095"/>
        <end position="1229"/>
    </location>
</feature>
<reference evidence="3" key="2">
    <citation type="submission" date="2022-01" db="EMBL/GenBank/DDBJ databases">
        <authorList>
            <person name="Yamashiro T."/>
            <person name="Shiraishi A."/>
            <person name="Satake H."/>
            <person name="Nakayama K."/>
        </authorList>
    </citation>
    <scope>NUCLEOTIDE SEQUENCE</scope>
</reference>
<dbReference type="Pfam" id="PF07727">
    <property type="entry name" value="RVT_2"/>
    <property type="match status" value="1"/>
</dbReference>
<sequence>MKKAKRERVVPYPRFLSLLLEHKMEGYGDDEVTLNLTQIFSNHNWILKNNQPEGPPFNAHTLAICSANEPVTFEAPNTSSYNRKKDSKGKKPGATAGHMRKQTFSTTKHNLGSLKSQPSAQKCNAIINNIAVYSASIIIHSESASRHDALAASIAEADPRKTDPKIKEVSKAEKEVSFRYEFNTSPDLFSSDDALNDIKLEELSKQSRMGNSLQPELSKLLSSHDFSNLLPTKLKEIPSKFNDLTGEIKELKKHVHELEIKLPKDLKEIPTKLEKFTSTISSLTTQVLELKTLQWKLLAEFLSIPGQLSSVQAKIRTLDSLPSLLLKVTKALNEGDYTPIVIQPPCYSTSKGNMIHCTAKATISHNFLRLKEGRIFLIKNFAVRPNKDEFWVFRHDMFMLEFDRSTTIRKVSANSVGFVRYTFQLVDFDDIDLINNKYMIANKLSTKEMMMADSSQPREGTVENLLVWARNHKNDAVTFQCKVMIKDIEKEWVELSLLWYSLRCLLLMTICRPDDVMFNEIATELLNCSAVSLIEAKDEVLLYNELKINRCFEWAFATLFEQDVQTFTCSMLLHLDQLEKQHDKEKYFVEYTRIEVQQFHDSLIQHMKSIKKSINKRAQLKRQYDKRVNKRLMQMQESKVVSSKALDASLVVTECRGTKSDEHITSSSSGTYITQVVDVDIRPVNDQVPSVKVHLTAPHNVLANEQQHIDQSEPSYDTYLLEKGDRNTIPDSTNMSHKGGEIDQDAEQDQVKSPLLKVNSRAKVQSPKTRNINKLVEPKSHTQKPGRQIAIGQRFSLNKSFDVREKLNTPRSCLRWIPTGRIFKTASLRWIPTGKMFTDNTTKVDSEPPNSSNEDITKPYECKQSLDVSAIQASDLNVNKMVHVQISTGPAPTFLTPGQISLGLVPNPVPATPFVAPTNKELEILFQPMFDEYMEPSRVERPVSPAPAVSVLVNSAGTPSSTTIDQDAHSPSHSSSHSALQSPSLHQGVAVEPSLIEENLSEASSSGYLSSTKSPYVSQTLHYLGKWSKDHPLDNIIGNPSRPVSTRKQLATDALWCLYNFVLSKVKPKTFKSVITEDCWFQAMQDEIHEFDRLQVWELVPQPDCVMIIALKWIYKVKLDEYGDVLKNKARLVAKGYRKEEGIDFEESFAPVARIEAIRIFIANAASKNMTIYQMDVKTTFINGELKEEVYVSQPEGFIDPDNLTYVYRLKKALYGLKQAPRAWMDLCDPTDTLMVDRLKLDEDPLRIPVDQTQFRSMVGSLMYLTASRHDLVFAHSRSKHIDIRHHFIREQVEKGMVELYFVTTDYQLADIFTKALPREQFKFLLPRLRMKSMSLETLKRIQEGEEETSKLGDSDVHTLEDLTLILEILSRRFFLRLNLPDHGSVLTGSRGLHKNGDAETSFQQSQVHSHMLILKTQYEVLCSAKDPHEINDDGPVNKKKRNMRIDEDSDLDKERITPSVSDLLKKSLRIHSDTTIKQDERIQSYCGLTITEIDAGVPVTYHNIGPPSHQCRNCQATMWYEEREEKSKTTINPTFSLCCQGGKVLLSIFKGTPPPLNNLLNYNHPATSKFRDQIRVYNGMFCFTSFGAKIDHSINTGRAPYTFRINGQNYHRMGSLLPKEGVQPKFAQLYFFDTQNEVRNRTGAFIDKDTAEPIDEQIVQSLIQMLDEYSSVAKNASNVFEVAAIIVNDFGDGLPTRDIVINSKDEGPKRISELHPSYMALQYPLLFPYGEDGFYEEIPYHNNTDTRKTKRGFEEMDLETAQLATTAKLPTLKQGEYDMWRLRIEQYFQVQDYALWDVIENGNSFKLAAKTTTNVDGTSTTIIPGPVTTEEKVQKKNDMKARSMLLMALPNEHLMTFNQYKDAKTLFVAIQTRFDGFKRFTNEVNTAYRVSTANTQVSPASTQVSTASTQVSTANLCDDTVYAFLASQPNGSQLVHENLEQIHEDDLEEMDLKWQLALLSMRTRRGTRNQDSRNRNQDISRRTVNVEETSSKAMLTIDGAGFDWSYMADDEVPTNMALMDFSDSEVNNDKTCSKTCLKSFETLKTQLDDLRIEFNKSEFNLANYKRGLASVEEQLVFYKKNEVIFCEQLVVLKRDISYKDSEISMLKRSQIPDKSRKGLGFVSYNVVPPPPTGLFLPPNLDLSNSGLEEFQQPEFEGYGPKTSKNVCEDTSNKVRESPDAPMVEKLVSDDKLEKKTVFPTVAKIEFVRAKQQEKPVRKPVKYAEMYRSQGPRGNQRNWNNQKSQQLGSDFVMYNKACFICGSLTMYRLTAITIKGKLRLIIENRK</sequence>
<dbReference type="EMBL" id="BQNB010013312">
    <property type="protein sequence ID" value="GJT14440.1"/>
    <property type="molecule type" value="Genomic_DNA"/>
</dbReference>
<keyword evidence="4" id="KW-1185">Reference proteome</keyword>
<dbReference type="CDD" id="cd09272">
    <property type="entry name" value="RNase_HI_RT_Ty1"/>
    <property type="match status" value="1"/>
</dbReference>
<feature type="region of interest" description="Disordered" evidence="1">
    <location>
        <begin position="75"/>
        <end position="101"/>
    </location>
</feature>